<feature type="transmembrane region" description="Helical" evidence="6">
    <location>
        <begin position="215"/>
        <end position="240"/>
    </location>
</feature>
<dbReference type="PANTHER" id="PTHR21716:SF4">
    <property type="entry name" value="TRANSMEMBRANE PROTEIN 245"/>
    <property type="match status" value="1"/>
</dbReference>
<keyword evidence="5 6" id="KW-0472">Membrane</keyword>
<dbReference type="Proteomes" id="UP000185687">
    <property type="component" value="Unassembled WGS sequence"/>
</dbReference>
<evidence type="ECO:0000256" key="3">
    <source>
        <dbReference type="ARBA" id="ARBA00022692"/>
    </source>
</evidence>
<dbReference type="GO" id="GO:0016020">
    <property type="term" value="C:membrane"/>
    <property type="evidence" value="ECO:0007669"/>
    <property type="project" value="UniProtKB-SubCell"/>
</dbReference>
<dbReference type="PANTHER" id="PTHR21716">
    <property type="entry name" value="TRANSMEMBRANE PROTEIN"/>
    <property type="match status" value="1"/>
</dbReference>
<feature type="transmembrane region" description="Helical" evidence="6">
    <location>
        <begin position="81"/>
        <end position="106"/>
    </location>
</feature>
<gene>
    <name evidence="7" type="ORF">SAMN05421809_1959</name>
</gene>
<feature type="transmembrane region" description="Helical" evidence="6">
    <location>
        <begin position="318"/>
        <end position="348"/>
    </location>
</feature>
<organism evidence="7 8">
    <name type="scientific">Natronorubrum daqingense</name>
    <dbReference type="NCBI Taxonomy" id="588898"/>
    <lineage>
        <taxon>Archaea</taxon>
        <taxon>Methanobacteriati</taxon>
        <taxon>Methanobacteriota</taxon>
        <taxon>Stenosarchaea group</taxon>
        <taxon>Halobacteria</taxon>
        <taxon>Halobacteriales</taxon>
        <taxon>Natrialbaceae</taxon>
        <taxon>Natronorubrum</taxon>
    </lineage>
</organism>
<feature type="transmembrane region" description="Helical" evidence="6">
    <location>
        <begin position="281"/>
        <end position="298"/>
    </location>
</feature>
<evidence type="ECO:0000256" key="2">
    <source>
        <dbReference type="ARBA" id="ARBA00009773"/>
    </source>
</evidence>
<accession>A0A1N7CZA3</accession>
<dbReference type="EMBL" id="FTNP01000002">
    <property type="protein sequence ID" value="SIR68909.1"/>
    <property type="molecule type" value="Genomic_DNA"/>
</dbReference>
<evidence type="ECO:0000256" key="5">
    <source>
        <dbReference type="ARBA" id="ARBA00023136"/>
    </source>
</evidence>
<evidence type="ECO:0000256" key="4">
    <source>
        <dbReference type="ARBA" id="ARBA00022989"/>
    </source>
</evidence>
<feature type="transmembrane region" description="Helical" evidence="6">
    <location>
        <begin position="162"/>
        <end position="184"/>
    </location>
</feature>
<evidence type="ECO:0000313" key="8">
    <source>
        <dbReference type="Proteomes" id="UP000185687"/>
    </source>
</evidence>
<protein>
    <submittedName>
        <fullName evidence="7">Predicted PurR-regulated permease PerM</fullName>
    </submittedName>
</protein>
<dbReference type="AlphaFoldDB" id="A0A1N7CZA3"/>
<evidence type="ECO:0000313" key="7">
    <source>
        <dbReference type="EMBL" id="SIR68909.1"/>
    </source>
</evidence>
<keyword evidence="8" id="KW-1185">Reference proteome</keyword>
<feature type="transmembrane region" description="Helical" evidence="6">
    <location>
        <begin position="30"/>
        <end position="46"/>
    </location>
</feature>
<dbReference type="STRING" id="588898.BB347_11130"/>
<evidence type="ECO:0000256" key="1">
    <source>
        <dbReference type="ARBA" id="ARBA00004141"/>
    </source>
</evidence>
<sequence>MASAYDSLRDEYVWSRLFRDGVEVWGMNRSKGYLLVLVTIFAYLSWQLVTPFLQFVLAAVLIAFVLYPLQRRLEKHVGPTISAFILLLVAIAGFIVPFVLVAAMIADDAVRILQDADAETLQLTEIEELIEEQAGLEVDIADSVMDSAQEIGTILLERSTEWFSMLTHTLIGLGLTLFLIYYLLKDGDKLMAWLRDKTPLPEDVQDDLYGELNEVMWAVLAGHVLIAIIEGVIAGLGLFATGIPNAGFWTFVMVVLSLVPLIGAPLVWIPASIYLLMIGEPILALALAVYSAIVVGIADDYLRPIVVDRYAEISPAVIILGVLGGIYAFGVMGLFFGPVILGAFLAVVDVIDENYDRLGGDSEPGET</sequence>
<proteinExistence type="inferred from homology"/>
<name>A0A1N7CZA3_9EURY</name>
<evidence type="ECO:0000256" key="6">
    <source>
        <dbReference type="SAM" id="Phobius"/>
    </source>
</evidence>
<comment type="similarity">
    <text evidence="2">Belongs to the autoinducer-2 exporter (AI-2E) (TC 2.A.86) family.</text>
</comment>
<keyword evidence="4 6" id="KW-1133">Transmembrane helix</keyword>
<comment type="subcellular location">
    <subcellularLocation>
        <location evidence="1">Membrane</location>
        <topology evidence="1">Multi-pass membrane protein</topology>
    </subcellularLocation>
</comment>
<dbReference type="InterPro" id="IPR002549">
    <property type="entry name" value="AI-2E-like"/>
</dbReference>
<reference evidence="7 8" key="1">
    <citation type="submission" date="2017-01" db="EMBL/GenBank/DDBJ databases">
        <authorList>
            <person name="Mah S.A."/>
            <person name="Swanson W.J."/>
            <person name="Moy G.W."/>
            <person name="Vacquier V.D."/>
        </authorList>
    </citation>
    <scope>NUCLEOTIDE SEQUENCE [LARGE SCALE GENOMIC DNA]</scope>
    <source>
        <strain evidence="7 8">CGMCC 1.8909</strain>
    </source>
</reference>
<dbReference type="Pfam" id="PF01594">
    <property type="entry name" value="AI-2E_transport"/>
    <property type="match status" value="1"/>
</dbReference>
<feature type="transmembrane region" description="Helical" evidence="6">
    <location>
        <begin position="246"/>
        <end position="269"/>
    </location>
</feature>
<keyword evidence="3 6" id="KW-0812">Transmembrane</keyword>